<name>A0A2W2EWQ3_9ACTN</name>
<comment type="caution">
    <text evidence="2">The sequence shown here is derived from an EMBL/GenBank/DDBJ whole genome shotgun (WGS) entry which is preliminary data.</text>
</comment>
<feature type="transmembrane region" description="Helical" evidence="1">
    <location>
        <begin position="210"/>
        <end position="237"/>
    </location>
</feature>
<dbReference type="RefSeq" id="WP_111213135.1">
    <property type="nucleotide sequence ID" value="NZ_POTY01000032.1"/>
</dbReference>
<evidence type="ECO:0000313" key="3">
    <source>
        <dbReference type="Proteomes" id="UP000248924"/>
    </source>
</evidence>
<feature type="transmembrane region" description="Helical" evidence="1">
    <location>
        <begin position="169"/>
        <end position="187"/>
    </location>
</feature>
<keyword evidence="1" id="KW-0472">Membrane</keyword>
<keyword evidence="3" id="KW-1185">Reference proteome</keyword>
<dbReference type="AlphaFoldDB" id="A0A2W2EWQ3"/>
<keyword evidence="1" id="KW-0812">Transmembrane</keyword>
<organism evidence="2 3">
    <name type="scientific">Micromonospora craterilacus</name>
    <dbReference type="NCBI Taxonomy" id="1655439"/>
    <lineage>
        <taxon>Bacteria</taxon>
        <taxon>Bacillati</taxon>
        <taxon>Actinomycetota</taxon>
        <taxon>Actinomycetes</taxon>
        <taxon>Micromonosporales</taxon>
        <taxon>Micromonosporaceae</taxon>
        <taxon>Micromonospora</taxon>
    </lineage>
</organism>
<evidence type="ECO:0000256" key="1">
    <source>
        <dbReference type="SAM" id="Phobius"/>
    </source>
</evidence>
<reference evidence="2 3" key="1">
    <citation type="submission" date="2018-01" db="EMBL/GenBank/DDBJ databases">
        <title>Draft genome sequence of Jishengella sp. NA12.</title>
        <authorList>
            <person name="Sahin N."/>
            <person name="Ay H."/>
            <person name="Saygin H."/>
        </authorList>
    </citation>
    <scope>NUCLEOTIDE SEQUENCE [LARGE SCALE GENOMIC DNA]</scope>
    <source>
        <strain evidence="2 3">NA12</strain>
    </source>
</reference>
<accession>A0A2W2EWQ3</accession>
<protein>
    <submittedName>
        <fullName evidence="2">ABC transporter permease</fullName>
    </submittedName>
</protein>
<sequence length="240" mass="23892">MSRALSHAVSAELIKLCGLPAVLAATLGTVAAATVISAALAASPMDPAEPTAIVRQAVPYLQVGTIVLGILSAGTEYAGGQIRTTLTALPDRPLLLAGKAIAYLLWAAGTAAAALAAGLLTAGTTLAVRDVPGSAAGTPWTIVGAAGYLVLIGLLGQAVAVLTRSLVPALVVLLGLLLVVSPLLGGVTEQARYLPDQAGALLYLPGADRILTPVTGLLVLLAWIATTVIATVAATLCRDA</sequence>
<feature type="transmembrane region" description="Helical" evidence="1">
    <location>
        <begin position="140"/>
        <end position="162"/>
    </location>
</feature>
<keyword evidence="1" id="KW-1133">Transmembrane helix</keyword>
<evidence type="ECO:0000313" key="2">
    <source>
        <dbReference type="EMBL" id="PZG21289.1"/>
    </source>
</evidence>
<feature type="transmembrane region" description="Helical" evidence="1">
    <location>
        <begin position="100"/>
        <end position="120"/>
    </location>
</feature>
<proteinExistence type="predicted"/>
<dbReference type="OrthoDB" id="3400154at2"/>
<feature type="transmembrane region" description="Helical" evidence="1">
    <location>
        <begin position="57"/>
        <end position="79"/>
    </location>
</feature>
<dbReference type="EMBL" id="POTY01000032">
    <property type="protein sequence ID" value="PZG21289.1"/>
    <property type="molecule type" value="Genomic_DNA"/>
</dbReference>
<dbReference type="Proteomes" id="UP000248924">
    <property type="component" value="Unassembled WGS sequence"/>
</dbReference>
<gene>
    <name evidence="2" type="ORF">C1I95_07985</name>
</gene>